<dbReference type="GO" id="GO:0009102">
    <property type="term" value="P:biotin biosynthetic process"/>
    <property type="evidence" value="ECO:0007669"/>
    <property type="project" value="UniProtKB-UniRule"/>
</dbReference>
<keyword evidence="10" id="KW-1185">Reference proteome</keyword>
<accession>A0A6N7LQZ1</accession>
<gene>
    <name evidence="8 9" type="primary">bioD</name>
    <name evidence="9" type="ORF">GFN93_05970</name>
</gene>
<evidence type="ECO:0000256" key="7">
    <source>
        <dbReference type="ARBA" id="ARBA00022842"/>
    </source>
</evidence>
<dbReference type="GO" id="GO:0004141">
    <property type="term" value="F:dethiobiotin synthase activity"/>
    <property type="evidence" value="ECO:0007669"/>
    <property type="project" value="UniProtKB-UniRule"/>
</dbReference>
<comment type="subcellular location">
    <subcellularLocation>
        <location evidence="8">Cytoplasm</location>
    </subcellularLocation>
</comment>
<evidence type="ECO:0000256" key="1">
    <source>
        <dbReference type="ARBA" id="ARBA00022490"/>
    </source>
</evidence>
<dbReference type="RefSeq" id="WP_153499762.1">
    <property type="nucleotide sequence ID" value="NZ_WIRE01000001.1"/>
</dbReference>
<keyword evidence="3 8" id="KW-0479">Metal-binding</keyword>
<comment type="function">
    <text evidence="8">Catalyzes a mechanistically unusual reaction, the ATP-dependent insertion of CO2 between the N7 and N8 nitrogen atoms of 7,8-diaminopelargonic acid (DAPA, also called 7,8-diammoniononanoate) to form a ureido ring.</text>
</comment>
<comment type="caution">
    <text evidence="8">Lacks conserved residue(s) required for the propagation of feature annotation.</text>
</comment>
<dbReference type="GO" id="GO:0005524">
    <property type="term" value="F:ATP binding"/>
    <property type="evidence" value="ECO:0007669"/>
    <property type="project" value="UniProtKB-UniRule"/>
</dbReference>
<organism evidence="9 10">
    <name type="scientific">Alcanivorax sediminis</name>
    <dbReference type="NCBI Taxonomy" id="2663008"/>
    <lineage>
        <taxon>Bacteria</taxon>
        <taxon>Pseudomonadati</taxon>
        <taxon>Pseudomonadota</taxon>
        <taxon>Gammaproteobacteria</taxon>
        <taxon>Oceanospirillales</taxon>
        <taxon>Alcanivoracaceae</taxon>
        <taxon>Alcanivorax</taxon>
    </lineage>
</organism>
<comment type="similarity">
    <text evidence="8">Belongs to the dethiobiotin synthetase family.</text>
</comment>
<keyword evidence="2 8" id="KW-0436">Ligase</keyword>
<feature type="binding site" evidence="8">
    <location>
        <begin position="188"/>
        <end position="189"/>
    </location>
    <ligand>
        <name>ATP</name>
        <dbReference type="ChEBI" id="CHEBI:30616"/>
    </ligand>
</feature>
<dbReference type="AlphaFoldDB" id="A0A6N7LQZ1"/>
<evidence type="ECO:0000256" key="3">
    <source>
        <dbReference type="ARBA" id="ARBA00022723"/>
    </source>
</evidence>
<keyword evidence="5 8" id="KW-0093">Biotin biosynthesis</keyword>
<dbReference type="PANTHER" id="PTHR43210">
    <property type="entry name" value="DETHIOBIOTIN SYNTHETASE"/>
    <property type="match status" value="1"/>
</dbReference>
<feature type="binding site" evidence="8">
    <location>
        <position position="27"/>
    </location>
    <ligand>
        <name>Mg(2+)</name>
        <dbReference type="ChEBI" id="CHEBI:18420"/>
    </ligand>
</feature>
<feature type="binding site" evidence="8">
    <location>
        <begin position="128"/>
        <end position="131"/>
    </location>
    <ligand>
        <name>ATP</name>
        <dbReference type="ChEBI" id="CHEBI:30616"/>
    </ligand>
</feature>
<dbReference type="GO" id="GO:0042803">
    <property type="term" value="F:protein homodimerization activity"/>
    <property type="evidence" value="ECO:0007669"/>
    <property type="project" value="UniProtKB-ARBA"/>
</dbReference>
<evidence type="ECO:0000256" key="2">
    <source>
        <dbReference type="ARBA" id="ARBA00022598"/>
    </source>
</evidence>
<evidence type="ECO:0000313" key="10">
    <source>
        <dbReference type="Proteomes" id="UP000469421"/>
    </source>
</evidence>
<dbReference type="InterPro" id="IPR027417">
    <property type="entry name" value="P-loop_NTPase"/>
</dbReference>
<dbReference type="SUPFAM" id="SSF52540">
    <property type="entry name" value="P-loop containing nucleoside triphosphate hydrolases"/>
    <property type="match status" value="1"/>
</dbReference>
<comment type="subunit">
    <text evidence="8">Homodimer.</text>
</comment>
<reference evidence="9 10" key="1">
    <citation type="submission" date="2019-10" db="EMBL/GenBank/DDBJ databases">
        <title>Alcanivorax sp.PA15-N-34 draft genome sequence.</title>
        <authorList>
            <person name="Liao X."/>
            <person name="Shao Z."/>
        </authorList>
    </citation>
    <scope>NUCLEOTIDE SEQUENCE [LARGE SCALE GENOMIC DNA]</scope>
    <source>
        <strain evidence="9 10">PA15-N-34</strain>
    </source>
</reference>
<proteinExistence type="inferred from homology"/>
<evidence type="ECO:0000256" key="8">
    <source>
        <dbReference type="HAMAP-Rule" id="MF_00336"/>
    </source>
</evidence>
<dbReference type="NCBIfam" id="TIGR00347">
    <property type="entry name" value="bioD"/>
    <property type="match status" value="1"/>
</dbReference>
<evidence type="ECO:0000313" key="9">
    <source>
        <dbReference type="EMBL" id="MQX52788.1"/>
    </source>
</evidence>
<dbReference type="Pfam" id="PF13500">
    <property type="entry name" value="AAA_26"/>
    <property type="match status" value="1"/>
</dbReference>
<dbReference type="GO" id="GO:0005829">
    <property type="term" value="C:cytosol"/>
    <property type="evidence" value="ECO:0007669"/>
    <property type="project" value="TreeGrafter"/>
</dbReference>
<comment type="pathway">
    <text evidence="8">Cofactor biosynthesis; biotin biosynthesis; biotin from 7,8-diaminononanoate: step 1/2.</text>
</comment>
<feature type="active site" evidence="8">
    <location>
        <position position="48"/>
    </location>
</feature>
<dbReference type="CDD" id="cd03109">
    <property type="entry name" value="DTBS"/>
    <property type="match status" value="1"/>
</dbReference>
<keyword evidence="7 8" id="KW-0460">Magnesium</keyword>
<dbReference type="GO" id="GO:0000287">
    <property type="term" value="F:magnesium ion binding"/>
    <property type="evidence" value="ECO:0007669"/>
    <property type="project" value="UniProtKB-UniRule"/>
</dbReference>
<dbReference type="Gene3D" id="3.40.50.300">
    <property type="entry name" value="P-loop containing nucleotide triphosphate hydrolases"/>
    <property type="match status" value="1"/>
</dbReference>
<dbReference type="PIRSF" id="PIRSF006755">
    <property type="entry name" value="DTB_synth"/>
    <property type="match status" value="1"/>
</dbReference>
<dbReference type="HAMAP" id="MF_00336">
    <property type="entry name" value="BioD"/>
    <property type="match status" value="1"/>
</dbReference>
<dbReference type="PANTHER" id="PTHR43210:SF5">
    <property type="entry name" value="DETHIOBIOTIN SYNTHETASE"/>
    <property type="match status" value="1"/>
</dbReference>
<evidence type="ECO:0000256" key="6">
    <source>
        <dbReference type="ARBA" id="ARBA00022840"/>
    </source>
</evidence>
<evidence type="ECO:0000256" key="5">
    <source>
        <dbReference type="ARBA" id="ARBA00022756"/>
    </source>
</evidence>
<feature type="binding site" evidence="8">
    <location>
        <position position="65"/>
    </location>
    <ligand>
        <name>Mg(2+)</name>
        <dbReference type="ChEBI" id="CHEBI:18420"/>
    </ligand>
</feature>
<dbReference type="UniPathway" id="UPA00078">
    <property type="reaction ID" value="UER00161"/>
</dbReference>
<keyword evidence="1 8" id="KW-0963">Cytoplasm</keyword>
<evidence type="ECO:0000256" key="4">
    <source>
        <dbReference type="ARBA" id="ARBA00022741"/>
    </source>
</evidence>
<dbReference type="EC" id="6.3.3.3" evidence="8"/>
<comment type="cofactor">
    <cofactor evidence="8">
        <name>Mg(2+)</name>
        <dbReference type="ChEBI" id="CHEBI:18420"/>
    </cofactor>
</comment>
<dbReference type="EMBL" id="WIRE01000001">
    <property type="protein sequence ID" value="MQX52788.1"/>
    <property type="molecule type" value="Genomic_DNA"/>
</dbReference>
<dbReference type="FunFam" id="3.40.50.300:FF:000292">
    <property type="entry name" value="ATP-dependent dethiobiotin synthetase BioD"/>
    <property type="match status" value="1"/>
</dbReference>
<comment type="catalytic activity">
    <reaction evidence="8">
        <text>(7R,8S)-7,8-diammoniononanoate + CO2 + ATP = (4R,5S)-dethiobiotin + ADP + phosphate + 3 H(+)</text>
        <dbReference type="Rhea" id="RHEA:15805"/>
        <dbReference type="ChEBI" id="CHEBI:15378"/>
        <dbReference type="ChEBI" id="CHEBI:16526"/>
        <dbReference type="ChEBI" id="CHEBI:30616"/>
        <dbReference type="ChEBI" id="CHEBI:43474"/>
        <dbReference type="ChEBI" id="CHEBI:149469"/>
        <dbReference type="ChEBI" id="CHEBI:149473"/>
        <dbReference type="ChEBI" id="CHEBI:456216"/>
        <dbReference type="EC" id="6.3.3.3"/>
    </reaction>
</comment>
<protein>
    <recommendedName>
        <fullName evidence="8">ATP-dependent dethiobiotin synthetase BioD</fullName>
        <ecNumber evidence="8">6.3.3.3</ecNumber>
    </recommendedName>
    <alternativeName>
        <fullName evidence="8">DTB synthetase</fullName>
        <shortName evidence="8">DTBS</shortName>
    </alternativeName>
    <alternativeName>
        <fullName evidence="8">Dethiobiotin synthase</fullName>
    </alternativeName>
</protein>
<keyword evidence="4 8" id="KW-0547">Nucleotide-binding</keyword>
<dbReference type="Proteomes" id="UP000469421">
    <property type="component" value="Unassembled WGS sequence"/>
</dbReference>
<sequence>MENQKPPLPALKGIFFVTGTDTEVGKTWVSCRLLERAQEAGLSCYGLKPVAAGCEETAEGWRNDDALQLMAASSVKLPYELVNPVALKAPVAPHIAAQQEGKVVTLARLTGYVRGALNAHPADLILIEGAGGWRVPLNDREMLSALAKELDVPVIQVVGMKLGCINHALLTAEAIQKDGLRYAGTMANRGGANCFGTMDAQEENLLTLRQHLPGAFAIL</sequence>
<keyword evidence="6 8" id="KW-0067">ATP-binding</keyword>
<comment type="caution">
    <text evidence="9">The sequence shown here is derived from an EMBL/GenBank/DDBJ whole genome shotgun (WGS) entry which is preliminary data.</text>
</comment>
<feature type="binding site" evidence="8">
    <location>
        <position position="65"/>
    </location>
    <ligand>
        <name>ATP</name>
        <dbReference type="ChEBI" id="CHEBI:30616"/>
    </ligand>
</feature>
<dbReference type="InterPro" id="IPR004472">
    <property type="entry name" value="DTB_synth_BioD"/>
</dbReference>
<feature type="binding site" evidence="8">
    <location>
        <position position="128"/>
    </location>
    <ligand>
        <name>Mg(2+)</name>
        <dbReference type="ChEBI" id="CHEBI:18420"/>
    </ligand>
</feature>
<name>A0A6N7LQZ1_9GAMM</name>